<evidence type="ECO:0000256" key="5">
    <source>
        <dbReference type="ARBA" id="ARBA00022840"/>
    </source>
</evidence>
<dbReference type="InterPro" id="IPR024909">
    <property type="entry name" value="Cys-tRNA/MSH_ligase"/>
</dbReference>
<dbReference type="GO" id="GO:0005829">
    <property type="term" value="C:cytosol"/>
    <property type="evidence" value="ECO:0007669"/>
    <property type="project" value="TreeGrafter"/>
</dbReference>
<evidence type="ECO:0000256" key="6">
    <source>
        <dbReference type="ARBA" id="ARBA00022884"/>
    </source>
</evidence>
<keyword evidence="2" id="KW-0963">Cytoplasm</keyword>
<keyword evidence="8" id="KW-0804">Transcription</keyword>
<evidence type="ECO:0000259" key="10">
    <source>
        <dbReference type="Pfam" id="PF26594"/>
    </source>
</evidence>
<evidence type="ECO:0000256" key="2">
    <source>
        <dbReference type="ARBA" id="ARBA00022490"/>
    </source>
</evidence>
<dbReference type="InterPro" id="IPR058582">
    <property type="entry name" value="KH_NusA_2nd"/>
</dbReference>
<dbReference type="Pfam" id="PF01406">
    <property type="entry name" value="tRNA-synt_1e"/>
    <property type="match status" value="1"/>
</dbReference>
<dbReference type="InterPro" id="IPR014729">
    <property type="entry name" value="Rossmann-like_a/b/a_fold"/>
</dbReference>
<dbReference type="Gene3D" id="3.40.50.620">
    <property type="entry name" value="HUPs"/>
    <property type="match status" value="1"/>
</dbReference>
<reference evidence="12" key="1">
    <citation type="submission" date="2018-06" db="EMBL/GenBank/DDBJ databases">
        <title>Genome assembly of Danube salmon.</title>
        <authorList>
            <person name="Macqueen D.J."/>
            <person name="Gundappa M.K."/>
        </authorList>
    </citation>
    <scope>NUCLEOTIDE SEQUENCE [LARGE SCALE GENOMIC DNA]</scope>
</reference>
<dbReference type="GO" id="GO:0004817">
    <property type="term" value="F:cysteine-tRNA ligase activity"/>
    <property type="evidence" value="ECO:0007669"/>
    <property type="project" value="TreeGrafter"/>
</dbReference>
<dbReference type="Pfam" id="PF26594">
    <property type="entry name" value="KH_NusA_2nd"/>
    <property type="match status" value="1"/>
</dbReference>
<reference evidence="11" key="3">
    <citation type="submission" date="2025-09" db="UniProtKB">
        <authorList>
            <consortium name="Ensembl"/>
        </authorList>
    </citation>
    <scope>IDENTIFICATION</scope>
</reference>
<evidence type="ECO:0000313" key="12">
    <source>
        <dbReference type="Proteomes" id="UP000314982"/>
    </source>
</evidence>
<protein>
    <submittedName>
        <fullName evidence="11">Uncharacterized protein</fullName>
    </submittedName>
</protein>
<proteinExistence type="predicted"/>
<keyword evidence="7" id="KW-0805">Transcription regulation</keyword>
<dbReference type="PANTHER" id="PTHR10890:SF3">
    <property type="entry name" value="CYSTEINE--TRNA LIGASE, CYTOPLASMIC"/>
    <property type="match status" value="1"/>
</dbReference>
<dbReference type="GO" id="GO:0006423">
    <property type="term" value="P:cysteinyl-tRNA aminoacylation"/>
    <property type="evidence" value="ECO:0007669"/>
    <property type="project" value="TreeGrafter"/>
</dbReference>
<keyword evidence="5" id="KW-0067">ATP-binding</keyword>
<evidence type="ECO:0000256" key="8">
    <source>
        <dbReference type="ARBA" id="ARBA00023163"/>
    </source>
</evidence>
<dbReference type="InterPro" id="IPR015946">
    <property type="entry name" value="KH_dom-like_a/b"/>
</dbReference>
<keyword evidence="3" id="KW-0436">Ligase</keyword>
<reference evidence="11" key="2">
    <citation type="submission" date="2025-08" db="UniProtKB">
        <authorList>
            <consortium name="Ensembl"/>
        </authorList>
    </citation>
    <scope>IDENTIFICATION</scope>
</reference>
<evidence type="ECO:0000256" key="3">
    <source>
        <dbReference type="ARBA" id="ARBA00022598"/>
    </source>
</evidence>
<dbReference type="Gene3D" id="3.30.300.20">
    <property type="match status" value="1"/>
</dbReference>
<keyword evidence="1" id="KW-0806">Transcription termination</keyword>
<accession>A0A4W5LXZ5</accession>
<name>A0A4W5LXZ5_9TELE</name>
<dbReference type="SUPFAM" id="SSF52374">
    <property type="entry name" value="Nucleotidylyl transferase"/>
    <property type="match status" value="1"/>
</dbReference>
<sequence length="100" mass="11145">MFISRALSPALVSSVKIEKAPSYGEKGKAIVTIPSDQKSKAIGKRHYLNNMNKIHIYDSVKKEKVEFKSIKEKVAKIYVCGPTVYDDSHLGHARSGILKK</sequence>
<dbReference type="PANTHER" id="PTHR10890">
    <property type="entry name" value="CYSTEINYL-TRNA SYNTHETASE"/>
    <property type="match status" value="1"/>
</dbReference>
<evidence type="ECO:0000256" key="4">
    <source>
        <dbReference type="ARBA" id="ARBA00022741"/>
    </source>
</evidence>
<keyword evidence="12" id="KW-1185">Reference proteome</keyword>
<dbReference type="GO" id="GO:0005524">
    <property type="term" value="F:ATP binding"/>
    <property type="evidence" value="ECO:0007669"/>
    <property type="project" value="UniProtKB-KW"/>
</dbReference>
<evidence type="ECO:0000256" key="7">
    <source>
        <dbReference type="ARBA" id="ARBA00023015"/>
    </source>
</evidence>
<dbReference type="AlphaFoldDB" id="A0A4W5LXZ5"/>
<keyword evidence="6" id="KW-0694">RNA-binding</keyword>
<feature type="domain" description="tRNA synthetases class I catalytic" evidence="9">
    <location>
        <begin position="67"/>
        <end position="97"/>
    </location>
</feature>
<organism evidence="11 12">
    <name type="scientific">Hucho hucho</name>
    <name type="common">huchen</name>
    <dbReference type="NCBI Taxonomy" id="62062"/>
    <lineage>
        <taxon>Eukaryota</taxon>
        <taxon>Metazoa</taxon>
        <taxon>Chordata</taxon>
        <taxon>Craniata</taxon>
        <taxon>Vertebrata</taxon>
        <taxon>Euteleostomi</taxon>
        <taxon>Actinopterygii</taxon>
        <taxon>Neopterygii</taxon>
        <taxon>Teleostei</taxon>
        <taxon>Protacanthopterygii</taxon>
        <taxon>Salmoniformes</taxon>
        <taxon>Salmonidae</taxon>
        <taxon>Salmoninae</taxon>
        <taxon>Hucho</taxon>
    </lineage>
</organism>
<evidence type="ECO:0000313" key="11">
    <source>
        <dbReference type="Ensembl" id="ENSHHUP00000031216.1"/>
    </source>
</evidence>
<keyword evidence="4" id="KW-0547">Nucleotide-binding</keyword>
<dbReference type="Ensembl" id="ENSHHUT00000032509.1">
    <property type="protein sequence ID" value="ENSHHUP00000031216.1"/>
    <property type="gene ID" value="ENSHHUG00000019838.1"/>
</dbReference>
<dbReference type="InterPro" id="IPR032678">
    <property type="entry name" value="tRNA-synt_1_cat_dom"/>
</dbReference>
<dbReference type="Proteomes" id="UP000314982">
    <property type="component" value="Unassembled WGS sequence"/>
</dbReference>
<feature type="domain" description="NusA-like second KH" evidence="10">
    <location>
        <begin position="2"/>
        <end position="45"/>
    </location>
</feature>
<evidence type="ECO:0000256" key="1">
    <source>
        <dbReference type="ARBA" id="ARBA00022472"/>
    </source>
</evidence>
<evidence type="ECO:0000259" key="9">
    <source>
        <dbReference type="Pfam" id="PF01406"/>
    </source>
</evidence>